<sequence length="74" mass="8353">MYISPARGLHELAPCAASPGRRRRTRGGVRLVGWRRRRTGGEWRSGVEEGQEAGARGSGLVEARRRRRRRQTGE</sequence>
<accession>A0A2K2CG72</accession>
<dbReference type="Gramene" id="PNT61026">
    <property type="protein sequence ID" value="PNT61026"/>
    <property type="gene ID" value="BRADI_5g09334v3"/>
</dbReference>
<proteinExistence type="predicted"/>
<reference evidence="2" key="2">
    <citation type="submission" date="2017-06" db="EMBL/GenBank/DDBJ databases">
        <title>WGS assembly of Brachypodium distachyon.</title>
        <authorList>
            <consortium name="The International Brachypodium Initiative"/>
            <person name="Lucas S."/>
            <person name="Harmon-Smith M."/>
            <person name="Lail K."/>
            <person name="Tice H."/>
            <person name="Grimwood J."/>
            <person name="Bruce D."/>
            <person name="Barry K."/>
            <person name="Shu S."/>
            <person name="Lindquist E."/>
            <person name="Wang M."/>
            <person name="Pitluck S."/>
            <person name="Vogel J.P."/>
            <person name="Garvin D.F."/>
            <person name="Mockler T.C."/>
            <person name="Schmutz J."/>
            <person name="Rokhsar D."/>
            <person name="Bevan M.W."/>
        </authorList>
    </citation>
    <scope>NUCLEOTIDE SEQUENCE</scope>
    <source>
        <strain evidence="2">Bd21</strain>
    </source>
</reference>
<evidence type="ECO:0000313" key="4">
    <source>
        <dbReference type="Proteomes" id="UP000008810"/>
    </source>
</evidence>
<evidence type="ECO:0000313" key="3">
    <source>
        <dbReference type="EnsemblPlants" id="PNT61026"/>
    </source>
</evidence>
<name>A0A2K2CG72_BRADI</name>
<keyword evidence="4" id="KW-1185">Reference proteome</keyword>
<gene>
    <name evidence="2" type="ORF">BRADI_5g09334v3</name>
</gene>
<dbReference type="Proteomes" id="UP000008810">
    <property type="component" value="Chromosome 5"/>
</dbReference>
<feature type="compositionally biased region" description="Basic residues" evidence="1">
    <location>
        <begin position="64"/>
        <end position="74"/>
    </location>
</feature>
<reference evidence="3" key="3">
    <citation type="submission" date="2018-08" db="UniProtKB">
        <authorList>
            <consortium name="EnsemblPlants"/>
        </authorList>
    </citation>
    <scope>IDENTIFICATION</scope>
    <source>
        <strain evidence="3">cv. Bd21</strain>
    </source>
</reference>
<dbReference type="InParanoid" id="A0A2K2CG72"/>
<protein>
    <submittedName>
        <fullName evidence="2 3">Uncharacterized protein</fullName>
    </submittedName>
</protein>
<feature type="region of interest" description="Disordered" evidence="1">
    <location>
        <begin position="41"/>
        <end position="74"/>
    </location>
</feature>
<reference evidence="2 3" key="1">
    <citation type="journal article" date="2010" name="Nature">
        <title>Genome sequencing and analysis of the model grass Brachypodium distachyon.</title>
        <authorList>
            <consortium name="International Brachypodium Initiative"/>
        </authorList>
    </citation>
    <scope>NUCLEOTIDE SEQUENCE [LARGE SCALE GENOMIC DNA]</scope>
    <source>
        <strain evidence="2 3">Bd21</strain>
    </source>
</reference>
<organism evidence="2">
    <name type="scientific">Brachypodium distachyon</name>
    <name type="common">Purple false brome</name>
    <name type="synonym">Trachynia distachya</name>
    <dbReference type="NCBI Taxonomy" id="15368"/>
    <lineage>
        <taxon>Eukaryota</taxon>
        <taxon>Viridiplantae</taxon>
        <taxon>Streptophyta</taxon>
        <taxon>Embryophyta</taxon>
        <taxon>Tracheophyta</taxon>
        <taxon>Spermatophyta</taxon>
        <taxon>Magnoliopsida</taxon>
        <taxon>Liliopsida</taxon>
        <taxon>Poales</taxon>
        <taxon>Poaceae</taxon>
        <taxon>BOP clade</taxon>
        <taxon>Pooideae</taxon>
        <taxon>Stipodae</taxon>
        <taxon>Brachypodieae</taxon>
        <taxon>Brachypodium</taxon>
    </lineage>
</organism>
<evidence type="ECO:0000256" key="1">
    <source>
        <dbReference type="SAM" id="MobiDB-lite"/>
    </source>
</evidence>
<dbReference type="EMBL" id="CM000884">
    <property type="protein sequence ID" value="PNT61026.1"/>
    <property type="molecule type" value="Genomic_DNA"/>
</dbReference>
<dbReference type="EnsemblPlants" id="PNT61026">
    <property type="protein sequence ID" value="PNT61026"/>
    <property type="gene ID" value="BRADI_5g09334v3"/>
</dbReference>
<dbReference type="AlphaFoldDB" id="A0A2K2CG72"/>
<evidence type="ECO:0000313" key="2">
    <source>
        <dbReference type="EMBL" id="PNT61026.1"/>
    </source>
</evidence>